<keyword evidence="2" id="KW-1185">Reference proteome</keyword>
<gene>
    <name evidence="1" type="ORF">Pint_08419</name>
</gene>
<sequence>MDIKSLARLMNYYAWLTLWGYSQFPWAYSDEREVQLKVPRPLRLKLTSRLRHQIHQEECTDISAKAVLYWLSEGTDKGSGCWMP</sequence>
<accession>A0ACC0XTQ1</accession>
<reference evidence="2" key="1">
    <citation type="journal article" date="2023" name="G3 (Bethesda)">
        <title>Genome assembly and association tests identify interacting loci associated with vigor, precocity, and sex in interspecific pistachio rootstocks.</title>
        <authorList>
            <person name="Palmer W."/>
            <person name="Jacygrad E."/>
            <person name="Sagayaradj S."/>
            <person name="Cavanaugh K."/>
            <person name="Han R."/>
            <person name="Bertier L."/>
            <person name="Beede B."/>
            <person name="Kafkas S."/>
            <person name="Golino D."/>
            <person name="Preece J."/>
            <person name="Michelmore R."/>
        </authorList>
    </citation>
    <scope>NUCLEOTIDE SEQUENCE [LARGE SCALE GENOMIC DNA]</scope>
</reference>
<dbReference type="EMBL" id="CM047745">
    <property type="protein sequence ID" value="KAJ0024569.1"/>
    <property type="molecule type" value="Genomic_DNA"/>
</dbReference>
<organism evidence="1 2">
    <name type="scientific">Pistacia integerrima</name>
    <dbReference type="NCBI Taxonomy" id="434235"/>
    <lineage>
        <taxon>Eukaryota</taxon>
        <taxon>Viridiplantae</taxon>
        <taxon>Streptophyta</taxon>
        <taxon>Embryophyta</taxon>
        <taxon>Tracheophyta</taxon>
        <taxon>Spermatophyta</taxon>
        <taxon>Magnoliopsida</taxon>
        <taxon>eudicotyledons</taxon>
        <taxon>Gunneridae</taxon>
        <taxon>Pentapetalae</taxon>
        <taxon>rosids</taxon>
        <taxon>malvids</taxon>
        <taxon>Sapindales</taxon>
        <taxon>Anacardiaceae</taxon>
        <taxon>Pistacia</taxon>
    </lineage>
</organism>
<proteinExistence type="predicted"/>
<name>A0ACC0XTQ1_9ROSI</name>
<comment type="caution">
    <text evidence="1">The sequence shown here is derived from an EMBL/GenBank/DDBJ whole genome shotgun (WGS) entry which is preliminary data.</text>
</comment>
<evidence type="ECO:0000313" key="2">
    <source>
        <dbReference type="Proteomes" id="UP001163603"/>
    </source>
</evidence>
<protein>
    <submittedName>
        <fullName evidence="1">Uncharacterized protein</fullName>
    </submittedName>
</protein>
<evidence type="ECO:0000313" key="1">
    <source>
        <dbReference type="EMBL" id="KAJ0024569.1"/>
    </source>
</evidence>
<dbReference type="Proteomes" id="UP001163603">
    <property type="component" value="Chromosome 10"/>
</dbReference>